<name>A0ACA9R3A0_9GLOM</name>
<comment type="caution">
    <text evidence="1">The sequence shown here is derived from an EMBL/GenBank/DDBJ whole genome shotgun (WGS) entry which is preliminary data.</text>
</comment>
<accession>A0ACA9R3A0</accession>
<evidence type="ECO:0000313" key="2">
    <source>
        <dbReference type="Proteomes" id="UP000789920"/>
    </source>
</evidence>
<keyword evidence="2" id="KW-1185">Reference proteome</keyword>
<sequence>LSKTIPGLYRLLDLCKDDGSNGRIDKIIISTESLKRLCNDLEPNSFKSISNIDYTKLNHTKLKLIGCYGNHVLIAKLLLKNKIIDEPTYNYLACSDSSGADQDNDKPTLRPGIYLLRVNVDLGLVIHWPEPGCYEENAPSHKKKNMVNLQRYLTKLTGHQICLISESDLESFDWNVKEEEEDSDEETEGTGVEFEVLKSQEEKEDFIHYPGFKINLPSEIKREMNVDNADCPLPFIIESTFHQALGTVKKVRAKSKTNRNYKTIYSESEFHGIIEGHTLLIDRKMPMDNLERLIKLGFAELEEELLSPLNDALTAERSALEERKTNERNIISEDGKIIENMFWNSLKVEY</sequence>
<feature type="non-terminal residue" evidence="1">
    <location>
        <position position="350"/>
    </location>
</feature>
<protein>
    <submittedName>
        <fullName evidence="1">22399_t:CDS:1</fullName>
    </submittedName>
</protein>
<organism evidence="1 2">
    <name type="scientific">Racocetra persica</name>
    <dbReference type="NCBI Taxonomy" id="160502"/>
    <lineage>
        <taxon>Eukaryota</taxon>
        <taxon>Fungi</taxon>
        <taxon>Fungi incertae sedis</taxon>
        <taxon>Mucoromycota</taxon>
        <taxon>Glomeromycotina</taxon>
        <taxon>Glomeromycetes</taxon>
        <taxon>Diversisporales</taxon>
        <taxon>Gigasporaceae</taxon>
        <taxon>Racocetra</taxon>
    </lineage>
</organism>
<dbReference type="EMBL" id="CAJVQC010042196">
    <property type="protein sequence ID" value="CAG8774726.1"/>
    <property type="molecule type" value="Genomic_DNA"/>
</dbReference>
<proteinExistence type="predicted"/>
<evidence type="ECO:0000313" key="1">
    <source>
        <dbReference type="EMBL" id="CAG8774726.1"/>
    </source>
</evidence>
<dbReference type="Proteomes" id="UP000789920">
    <property type="component" value="Unassembled WGS sequence"/>
</dbReference>
<reference evidence="1" key="1">
    <citation type="submission" date="2021-06" db="EMBL/GenBank/DDBJ databases">
        <authorList>
            <person name="Kallberg Y."/>
            <person name="Tangrot J."/>
            <person name="Rosling A."/>
        </authorList>
    </citation>
    <scope>NUCLEOTIDE SEQUENCE</scope>
    <source>
        <strain evidence="1">MA461A</strain>
    </source>
</reference>
<gene>
    <name evidence="1" type="ORF">RPERSI_LOCUS16837</name>
</gene>
<feature type="non-terminal residue" evidence="1">
    <location>
        <position position="1"/>
    </location>
</feature>